<dbReference type="SMART" id="SM00020">
    <property type="entry name" value="Tryp_SPc"/>
    <property type="match status" value="1"/>
</dbReference>
<feature type="signal peptide" evidence="3">
    <location>
        <begin position="1"/>
        <end position="27"/>
    </location>
</feature>
<dbReference type="InterPro" id="IPR009003">
    <property type="entry name" value="Peptidase_S1_PA"/>
</dbReference>
<organism evidence="5 6">
    <name type="scientific">Curtobacterium oceanosedimentum</name>
    <dbReference type="NCBI Taxonomy" id="465820"/>
    <lineage>
        <taxon>Bacteria</taxon>
        <taxon>Bacillati</taxon>
        <taxon>Actinomycetota</taxon>
        <taxon>Actinomycetes</taxon>
        <taxon>Micrococcales</taxon>
        <taxon>Microbacteriaceae</taxon>
        <taxon>Curtobacterium</taxon>
    </lineage>
</organism>
<dbReference type="GO" id="GO:0006508">
    <property type="term" value="P:proteolysis"/>
    <property type="evidence" value="ECO:0007669"/>
    <property type="project" value="InterPro"/>
</dbReference>
<dbReference type="PANTHER" id="PTHR24276:SF98">
    <property type="entry name" value="FI18310P1-RELATED"/>
    <property type="match status" value="1"/>
</dbReference>
<evidence type="ECO:0000259" key="4">
    <source>
        <dbReference type="PROSITE" id="PS50240"/>
    </source>
</evidence>
<dbReference type="InterPro" id="IPR001314">
    <property type="entry name" value="Peptidase_S1A"/>
</dbReference>
<dbReference type="OrthoDB" id="3611234at2"/>
<dbReference type="PANTHER" id="PTHR24276">
    <property type="entry name" value="POLYSERASE-RELATED"/>
    <property type="match status" value="1"/>
</dbReference>
<evidence type="ECO:0000256" key="1">
    <source>
        <dbReference type="ARBA" id="ARBA00007664"/>
    </source>
</evidence>
<dbReference type="PROSITE" id="PS00135">
    <property type="entry name" value="TRYPSIN_SER"/>
    <property type="match status" value="1"/>
</dbReference>
<dbReference type="Pfam" id="PF00089">
    <property type="entry name" value="Trypsin"/>
    <property type="match status" value="1"/>
</dbReference>
<dbReference type="STRING" id="465820.NS263_01195"/>
<evidence type="ECO:0000256" key="2">
    <source>
        <dbReference type="ARBA" id="ARBA00023157"/>
    </source>
</evidence>
<dbReference type="AlphaFoldDB" id="A0A147DTF6"/>
<gene>
    <name evidence="5" type="ORF">NS359_04220</name>
</gene>
<sequence>MKHTLAAAFAAVAVVAGGVFVAAPASALPAGTEVVGGEKAPSTTWAVQLEASGGTIPSGYVSNCTGEQINASWIVTARHCIDGIGAMNVYHSNSTTNRGTAVAVDRVSAAPAGDIALVHLRSTYTLSTYAPLDLTAAAKSSGTGVIQGYGLRANAQQSDGLYQATVSLTGATRDAYSGKAQHVTGVTGASNHGDSGGPLLVNGKVVAVCSTGDSADPGANTTAGSNYALLSQSSSWIRSTAGL</sequence>
<feature type="domain" description="Peptidase S1" evidence="4">
    <location>
        <begin position="34"/>
        <end position="242"/>
    </location>
</feature>
<dbReference type="InterPro" id="IPR050430">
    <property type="entry name" value="Peptidase_S1"/>
</dbReference>
<dbReference type="Proteomes" id="UP000072763">
    <property type="component" value="Unassembled WGS sequence"/>
</dbReference>
<evidence type="ECO:0000313" key="6">
    <source>
        <dbReference type="Proteomes" id="UP000072763"/>
    </source>
</evidence>
<name>A0A147DTF6_9MICO</name>
<dbReference type="RefSeq" id="WP_058749108.1">
    <property type="nucleotide sequence ID" value="NZ_LDRC01000018.1"/>
</dbReference>
<dbReference type="InterPro" id="IPR043504">
    <property type="entry name" value="Peptidase_S1_PA_chymotrypsin"/>
</dbReference>
<evidence type="ECO:0000313" key="5">
    <source>
        <dbReference type="EMBL" id="KTR53117.1"/>
    </source>
</evidence>
<dbReference type="PATRIC" id="fig|465820.4.peg.846"/>
<dbReference type="PROSITE" id="PS50240">
    <property type="entry name" value="TRYPSIN_DOM"/>
    <property type="match status" value="1"/>
</dbReference>
<comment type="similarity">
    <text evidence="1">Belongs to the peptidase S1 family.</text>
</comment>
<keyword evidence="3" id="KW-0732">Signal</keyword>
<protein>
    <submittedName>
        <fullName evidence="5">Secretion protein</fullName>
    </submittedName>
</protein>
<dbReference type="SUPFAM" id="SSF50494">
    <property type="entry name" value="Trypsin-like serine proteases"/>
    <property type="match status" value="1"/>
</dbReference>
<reference evidence="5 6" key="1">
    <citation type="journal article" date="2016" name="Front. Microbiol.">
        <title>Genomic Resource of Rice Seed Associated Bacteria.</title>
        <authorList>
            <person name="Midha S."/>
            <person name="Bansal K."/>
            <person name="Sharma S."/>
            <person name="Kumar N."/>
            <person name="Patil P.P."/>
            <person name="Chaudhry V."/>
            <person name="Patil P.B."/>
        </authorList>
    </citation>
    <scope>NUCLEOTIDE SEQUENCE [LARGE SCALE GENOMIC DNA]</scope>
    <source>
        <strain evidence="5 6">NS359</strain>
    </source>
</reference>
<dbReference type="PRINTS" id="PR00722">
    <property type="entry name" value="CHYMOTRYPSIN"/>
</dbReference>
<accession>A0A147DTF6</accession>
<feature type="chain" id="PRO_5007543923" evidence="3">
    <location>
        <begin position="28"/>
        <end position="243"/>
    </location>
</feature>
<dbReference type="InterPro" id="IPR001254">
    <property type="entry name" value="Trypsin_dom"/>
</dbReference>
<keyword evidence="2" id="KW-1015">Disulfide bond</keyword>
<dbReference type="InterPro" id="IPR033116">
    <property type="entry name" value="TRYPSIN_SER"/>
</dbReference>
<evidence type="ECO:0000256" key="3">
    <source>
        <dbReference type="SAM" id="SignalP"/>
    </source>
</evidence>
<dbReference type="EMBL" id="LDRC01000018">
    <property type="protein sequence ID" value="KTR53117.1"/>
    <property type="molecule type" value="Genomic_DNA"/>
</dbReference>
<dbReference type="GO" id="GO:0004252">
    <property type="term" value="F:serine-type endopeptidase activity"/>
    <property type="evidence" value="ECO:0007669"/>
    <property type="project" value="InterPro"/>
</dbReference>
<dbReference type="Gene3D" id="2.40.10.10">
    <property type="entry name" value="Trypsin-like serine proteases"/>
    <property type="match status" value="1"/>
</dbReference>
<proteinExistence type="inferred from homology"/>
<comment type="caution">
    <text evidence="5">The sequence shown here is derived from an EMBL/GenBank/DDBJ whole genome shotgun (WGS) entry which is preliminary data.</text>
</comment>